<feature type="region of interest" description="Disordered" evidence="1">
    <location>
        <begin position="1"/>
        <end position="45"/>
    </location>
</feature>
<feature type="compositionally biased region" description="Basic and acidic residues" evidence="1">
    <location>
        <begin position="26"/>
        <end position="45"/>
    </location>
</feature>
<evidence type="ECO:0000256" key="1">
    <source>
        <dbReference type="SAM" id="MobiDB-lite"/>
    </source>
</evidence>
<protein>
    <submittedName>
        <fullName evidence="2">Uncharacterized protein</fullName>
    </submittedName>
</protein>
<gene>
    <name evidence="2" type="ORF">DWY26_05780</name>
</gene>
<dbReference type="AlphaFoldDB" id="A0A412FXE7"/>
<evidence type="ECO:0000313" key="2">
    <source>
        <dbReference type="EMBL" id="RGR72827.1"/>
    </source>
</evidence>
<reference evidence="2 3" key="1">
    <citation type="submission" date="2018-08" db="EMBL/GenBank/DDBJ databases">
        <title>A genome reference for cultivated species of the human gut microbiota.</title>
        <authorList>
            <person name="Zou Y."/>
            <person name="Xue W."/>
            <person name="Luo G."/>
        </authorList>
    </citation>
    <scope>NUCLEOTIDE SEQUENCE [LARGE SCALE GENOMIC DNA]</scope>
    <source>
        <strain evidence="2 3">AF24-29LB</strain>
    </source>
</reference>
<organism evidence="2 3">
    <name type="scientific">Bacteroides caccae</name>
    <dbReference type="NCBI Taxonomy" id="47678"/>
    <lineage>
        <taxon>Bacteria</taxon>
        <taxon>Pseudomonadati</taxon>
        <taxon>Bacteroidota</taxon>
        <taxon>Bacteroidia</taxon>
        <taxon>Bacteroidales</taxon>
        <taxon>Bacteroidaceae</taxon>
        <taxon>Bacteroides</taxon>
    </lineage>
</organism>
<evidence type="ECO:0000313" key="3">
    <source>
        <dbReference type="Proteomes" id="UP000284205"/>
    </source>
</evidence>
<proteinExistence type="predicted"/>
<comment type="caution">
    <text evidence="2">The sequence shown here is derived from an EMBL/GenBank/DDBJ whole genome shotgun (WGS) entry which is preliminary data.</text>
</comment>
<sequence>MKQTPNNNKATMNNKATAKQTKKQRKAEADAHRRTNKRWERVETSDRYRKAATEELCNVTTNKIEIEVLDGILLNLNIRSKMKPSKVQDRILRRIVEKRQAQASHKKHGRSEDLTSMHITLACTSKCMKDIRKKRYAA</sequence>
<dbReference type="Proteomes" id="UP000284205">
    <property type="component" value="Unassembled WGS sequence"/>
</dbReference>
<accession>A0A412FXE7</accession>
<name>A0A412FXE7_9BACE</name>
<dbReference type="EMBL" id="QRUO01000004">
    <property type="protein sequence ID" value="RGR72827.1"/>
    <property type="molecule type" value="Genomic_DNA"/>
</dbReference>
<feature type="compositionally biased region" description="Low complexity" evidence="1">
    <location>
        <begin position="1"/>
        <end position="19"/>
    </location>
</feature>
<dbReference type="RefSeq" id="WP_005864679.1">
    <property type="nucleotide sequence ID" value="NZ_JAQCWB010000006.1"/>
</dbReference>